<keyword evidence="3" id="KW-1003">Cell membrane</keyword>
<keyword evidence="9" id="KW-1185">Reference proteome</keyword>
<name>H2YZA2_CIOSA</name>
<dbReference type="eggNOG" id="ENOG502QQ3I">
    <property type="taxonomic scope" value="Eukaryota"/>
</dbReference>
<dbReference type="GO" id="GO:0005436">
    <property type="term" value="F:sodium:phosphate symporter activity"/>
    <property type="evidence" value="ECO:0007669"/>
    <property type="project" value="InterPro"/>
</dbReference>
<feature type="transmembrane region" description="Helical" evidence="7">
    <location>
        <begin position="405"/>
        <end position="426"/>
    </location>
</feature>
<reference evidence="8" key="3">
    <citation type="submission" date="2025-09" db="UniProtKB">
        <authorList>
            <consortium name="Ensembl"/>
        </authorList>
    </citation>
    <scope>IDENTIFICATION</scope>
</reference>
<accession>H2YZA2</accession>
<evidence type="ECO:0000256" key="5">
    <source>
        <dbReference type="ARBA" id="ARBA00022989"/>
    </source>
</evidence>
<sequence length="548" mass="60255">DNYIEWKDQDRNQRIRTVVIGILKVIVVLGCLYLFICSLVLMAESLNVLAGRVAVDVFTSNVFLSNPITGLIIGILVTVIIQSSSTSTTIVIAMVASNVISVQKGIPIVMGANIGTSVTNTAVALTLSAKKEEFRKAFSGATVHDCFNILSVVVLLPLEIVSKYLESLSGAVIRSLGPIEGSGAPRLLRTLVQPVVDNLIHVNLTVQKRIATGLYVEPDSSLVAVSCSSRLKKYLILFCITQMVQTQLDICCRHFEQFHWNQYDRGVSGYCDRSDFLFAKTGWTDGAVGGVLFFMSAVILISCLLIMVKVLTSSLKGSFKKLIRKAINTNLPKPFGWLSSYIALFVGCGVTMLIQSSSVVTSTLTPLVGLGLVKLKRMYAVTVGANMGTTLTAVLAALATGNSNALQLAFCHFFFNINGFLLWYPLPFMRRIPMRAAKGLGNVTAKYRWFSVFYVICVFFIIPGIILGLSFAPLWVLITAISLAALIIIFIIVVNILQSKRPRTLPKVLRTWRFLPLWMRSLQPLDRILNSYCGCCKCCKCCHEQSDD</sequence>
<evidence type="ECO:0000313" key="9">
    <source>
        <dbReference type="Proteomes" id="UP000007875"/>
    </source>
</evidence>
<evidence type="ECO:0000256" key="7">
    <source>
        <dbReference type="SAM" id="Phobius"/>
    </source>
</evidence>
<comment type="similarity">
    <text evidence="2">Belongs to the SLC34A transporter family.</text>
</comment>
<evidence type="ECO:0000256" key="1">
    <source>
        <dbReference type="ARBA" id="ARBA00004424"/>
    </source>
</evidence>
<dbReference type="Ensembl" id="ENSCSAVT00000010794.1">
    <property type="protein sequence ID" value="ENSCSAVP00000010664.1"/>
    <property type="gene ID" value="ENSCSAVG00000006272.1"/>
</dbReference>
<evidence type="ECO:0000256" key="6">
    <source>
        <dbReference type="ARBA" id="ARBA00023136"/>
    </source>
</evidence>
<dbReference type="GO" id="GO:0016324">
    <property type="term" value="C:apical plasma membrane"/>
    <property type="evidence" value="ECO:0007669"/>
    <property type="project" value="UniProtKB-SubCell"/>
</dbReference>
<dbReference type="OMA" id="HDCFNIL"/>
<dbReference type="Proteomes" id="UP000007875">
    <property type="component" value="Unassembled WGS sequence"/>
</dbReference>
<dbReference type="NCBIfam" id="NF037997">
    <property type="entry name" value="Na_Pi_symport"/>
    <property type="match status" value="2"/>
</dbReference>
<evidence type="ECO:0000256" key="3">
    <source>
        <dbReference type="ARBA" id="ARBA00022475"/>
    </source>
</evidence>
<dbReference type="STRING" id="51511.ENSCSAVP00000010664"/>
<dbReference type="InterPro" id="IPR003841">
    <property type="entry name" value="Na/Pi_transpt"/>
</dbReference>
<dbReference type="Pfam" id="PF02690">
    <property type="entry name" value="Na_Pi_cotrans"/>
    <property type="match status" value="2"/>
</dbReference>
<evidence type="ECO:0000313" key="8">
    <source>
        <dbReference type="Ensembl" id="ENSCSAVP00000010664.1"/>
    </source>
</evidence>
<reference evidence="8" key="2">
    <citation type="submission" date="2025-08" db="UniProtKB">
        <authorList>
            <consortium name="Ensembl"/>
        </authorList>
    </citation>
    <scope>IDENTIFICATION</scope>
</reference>
<keyword evidence="6 7" id="KW-0472">Membrane</keyword>
<feature type="transmembrane region" description="Helical" evidence="7">
    <location>
        <begin position="447"/>
        <end position="469"/>
    </location>
</feature>
<feature type="transmembrane region" description="Helical" evidence="7">
    <location>
        <begin position="341"/>
        <end position="367"/>
    </location>
</feature>
<organism evidence="8 9">
    <name type="scientific">Ciona savignyi</name>
    <name type="common">Pacific transparent sea squirt</name>
    <dbReference type="NCBI Taxonomy" id="51511"/>
    <lineage>
        <taxon>Eukaryota</taxon>
        <taxon>Metazoa</taxon>
        <taxon>Chordata</taxon>
        <taxon>Tunicata</taxon>
        <taxon>Ascidiacea</taxon>
        <taxon>Phlebobranchia</taxon>
        <taxon>Cionidae</taxon>
        <taxon>Ciona</taxon>
    </lineage>
</organism>
<dbReference type="AlphaFoldDB" id="H2YZA2"/>
<dbReference type="GO" id="GO:0044341">
    <property type="term" value="P:sodium-dependent phosphate transport"/>
    <property type="evidence" value="ECO:0007669"/>
    <property type="project" value="InterPro"/>
</dbReference>
<dbReference type="GO" id="GO:0031982">
    <property type="term" value="C:vesicle"/>
    <property type="evidence" value="ECO:0007669"/>
    <property type="project" value="TreeGrafter"/>
</dbReference>
<feature type="transmembrane region" description="Helical" evidence="7">
    <location>
        <begin position="379"/>
        <end position="399"/>
    </location>
</feature>
<evidence type="ECO:0000256" key="4">
    <source>
        <dbReference type="ARBA" id="ARBA00022692"/>
    </source>
</evidence>
<dbReference type="PANTHER" id="PTHR10010">
    <property type="entry name" value="SOLUTE CARRIER FAMILY 34 SODIUM PHOSPHATE , MEMBER 2-RELATED"/>
    <property type="match status" value="1"/>
</dbReference>
<dbReference type="NCBIfam" id="TIGR01013">
    <property type="entry name" value="2a58"/>
    <property type="match status" value="1"/>
</dbReference>
<feature type="transmembrane region" description="Helical" evidence="7">
    <location>
        <begin position="475"/>
        <end position="497"/>
    </location>
</feature>
<dbReference type="InParanoid" id="H2YZA2"/>
<feature type="transmembrane region" description="Helical" evidence="7">
    <location>
        <begin position="21"/>
        <end position="43"/>
    </location>
</feature>
<dbReference type="GO" id="GO:0005903">
    <property type="term" value="C:brush border"/>
    <property type="evidence" value="ECO:0007669"/>
    <property type="project" value="TreeGrafter"/>
</dbReference>
<dbReference type="GeneTree" id="ENSGT00950000183177"/>
<feature type="transmembrane region" description="Helical" evidence="7">
    <location>
        <begin position="63"/>
        <end position="81"/>
    </location>
</feature>
<proteinExistence type="inferred from homology"/>
<reference evidence="9" key="1">
    <citation type="submission" date="2003-08" db="EMBL/GenBank/DDBJ databases">
        <authorList>
            <person name="Birren B."/>
            <person name="Nusbaum C."/>
            <person name="Abebe A."/>
            <person name="Abouelleil A."/>
            <person name="Adekoya E."/>
            <person name="Ait-zahra M."/>
            <person name="Allen N."/>
            <person name="Allen T."/>
            <person name="An P."/>
            <person name="Anderson M."/>
            <person name="Anderson S."/>
            <person name="Arachchi H."/>
            <person name="Armbruster J."/>
            <person name="Bachantsang P."/>
            <person name="Baldwin J."/>
            <person name="Barry A."/>
            <person name="Bayul T."/>
            <person name="Blitshsteyn B."/>
            <person name="Bloom T."/>
            <person name="Blye J."/>
            <person name="Boguslavskiy L."/>
            <person name="Borowsky M."/>
            <person name="Boukhgalter B."/>
            <person name="Brunache A."/>
            <person name="Butler J."/>
            <person name="Calixte N."/>
            <person name="Calvo S."/>
            <person name="Camarata J."/>
            <person name="Campo K."/>
            <person name="Chang J."/>
            <person name="Cheshatsang Y."/>
            <person name="Citroen M."/>
            <person name="Collymore A."/>
            <person name="Considine T."/>
            <person name="Cook A."/>
            <person name="Cooke P."/>
            <person name="Corum B."/>
            <person name="Cuomo C."/>
            <person name="David R."/>
            <person name="Dawoe T."/>
            <person name="Degray S."/>
            <person name="Dodge S."/>
            <person name="Dooley K."/>
            <person name="Dorje P."/>
            <person name="Dorjee K."/>
            <person name="Dorris L."/>
            <person name="Duffey N."/>
            <person name="Dupes A."/>
            <person name="Elkins T."/>
            <person name="Engels R."/>
            <person name="Erickson J."/>
            <person name="Farina A."/>
            <person name="Faro S."/>
            <person name="Ferreira P."/>
            <person name="Fischer H."/>
            <person name="Fitzgerald M."/>
            <person name="Foley K."/>
            <person name="Gage D."/>
            <person name="Galagan J."/>
            <person name="Gearin G."/>
            <person name="Gnerre S."/>
            <person name="Gnirke A."/>
            <person name="Goyette A."/>
            <person name="Graham J."/>
            <person name="Grandbois E."/>
            <person name="Gyaltsen K."/>
            <person name="Hafez N."/>
            <person name="Hagopian D."/>
            <person name="Hagos B."/>
            <person name="Hall J."/>
            <person name="Hatcher B."/>
            <person name="Heller A."/>
            <person name="Higgins H."/>
            <person name="Honan T."/>
            <person name="Horn A."/>
            <person name="Houde N."/>
            <person name="Hughes L."/>
            <person name="Hulme W."/>
            <person name="Husby E."/>
            <person name="Iliev I."/>
            <person name="Jaffe D."/>
            <person name="Jones C."/>
            <person name="Kamal M."/>
            <person name="Kamat A."/>
            <person name="Kamvysselis M."/>
            <person name="Karlsson E."/>
            <person name="Kells C."/>
            <person name="Kieu A."/>
            <person name="Kisner P."/>
            <person name="Kodira C."/>
            <person name="Kulbokas E."/>
            <person name="Labutti K."/>
            <person name="Lama D."/>
            <person name="Landers T."/>
            <person name="Leger J."/>
            <person name="Levine S."/>
            <person name="Lewis D."/>
            <person name="Lewis T."/>
            <person name="Lindblad-toh K."/>
            <person name="Liu X."/>
            <person name="Lokyitsang T."/>
            <person name="Lokyitsang Y."/>
            <person name="Lucien O."/>
            <person name="Lui A."/>
            <person name="Ma L.J."/>
            <person name="Mabbitt R."/>
            <person name="Macdonald J."/>
            <person name="Maclean C."/>
            <person name="Major J."/>
            <person name="Manning J."/>
            <person name="Marabella R."/>
            <person name="Maru K."/>
            <person name="Matthews C."/>
            <person name="Mauceli E."/>
            <person name="Mccarthy M."/>
            <person name="Mcdonough S."/>
            <person name="Mcghee T."/>
            <person name="Meldrim J."/>
            <person name="Meneus L."/>
            <person name="Mesirov J."/>
            <person name="Mihalev A."/>
            <person name="Mihova T."/>
            <person name="Mikkelsen T."/>
            <person name="Mlenga V."/>
            <person name="Moru K."/>
            <person name="Mozes J."/>
            <person name="Mulrain L."/>
            <person name="Munson G."/>
            <person name="Naylor J."/>
            <person name="Newes C."/>
            <person name="Nguyen C."/>
            <person name="Nguyen N."/>
            <person name="Nguyen T."/>
            <person name="Nicol R."/>
            <person name="Nielsen C."/>
            <person name="Nizzari M."/>
            <person name="Norbu C."/>
            <person name="Norbu N."/>
            <person name="O'donnell P."/>
            <person name="Okoawo O."/>
            <person name="O'leary S."/>
            <person name="Omotosho B."/>
            <person name="O'neill K."/>
            <person name="Osman S."/>
            <person name="Parker S."/>
            <person name="Perrin D."/>
            <person name="Phunkhang P."/>
            <person name="Piqani B."/>
            <person name="Purcell S."/>
            <person name="Rachupka T."/>
            <person name="Ramasamy U."/>
            <person name="Rameau R."/>
            <person name="Ray V."/>
            <person name="Raymond C."/>
            <person name="Retta R."/>
            <person name="Richardson S."/>
            <person name="Rise C."/>
            <person name="Rodriguez J."/>
            <person name="Rogers J."/>
            <person name="Rogov P."/>
            <person name="Rutman M."/>
            <person name="Schupbach R."/>
            <person name="Seaman C."/>
            <person name="Settipalli S."/>
            <person name="Sharpe T."/>
            <person name="Sheridan J."/>
            <person name="Sherpa N."/>
            <person name="Shi J."/>
            <person name="Smirnov S."/>
            <person name="Smith C."/>
            <person name="Sougnez C."/>
            <person name="Spencer B."/>
            <person name="Stalker J."/>
            <person name="Stange-thomann N."/>
            <person name="Stavropoulos S."/>
            <person name="Stetson K."/>
            <person name="Stone C."/>
            <person name="Stone S."/>
            <person name="Stubbs M."/>
            <person name="Talamas J."/>
            <person name="Tchuinga P."/>
            <person name="Tenzing P."/>
            <person name="Tesfaye S."/>
            <person name="Theodore J."/>
            <person name="Thoulutsang Y."/>
            <person name="Topham K."/>
            <person name="Towey S."/>
            <person name="Tsamla T."/>
            <person name="Tsomo N."/>
            <person name="Vallee D."/>
            <person name="Vassiliev H."/>
            <person name="Venkataraman V."/>
            <person name="Vinson J."/>
            <person name="Vo A."/>
            <person name="Wade C."/>
            <person name="Wang S."/>
            <person name="Wangchuk T."/>
            <person name="Wangdi T."/>
            <person name="Whittaker C."/>
            <person name="Wilkinson J."/>
            <person name="Wu Y."/>
            <person name="Wyman D."/>
            <person name="Yadav S."/>
            <person name="Yang S."/>
            <person name="Yang X."/>
            <person name="Yeager S."/>
            <person name="Yee E."/>
            <person name="Young G."/>
            <person name="Zainoun J."/>
            <person name="Zembeck L."/>
            <person name="Zimmer A."/>
            <person name="Zody M."/>
            <person name="Lander E."/>
        </authorList>
    </citation>
    <scope>NUCLEOTIDE SEQUENCE [LARGE SCALE GENOMIC DNA]</scope>
</reference>
<protein>
    <submittedName>
        <fullName evidence="8">Uncharacterized protein</fullName>
    </submittedName>
</protein>
<feature type="transmembrane region" description="Helical" evidence="7">
    <location>
        <begin position="287"/>
        <end position="308"/>
    </location>
</feature>
<comment type="subcellular location">
    <subcellularLocation>
        <location evidence="1">Apical cell membrane</location>
        <topology evidence="1">Multi-pass membrane protein</topology>
    </subcellularLocation>
</comment>
<evidence type="ECO:0000256" key="2">
    <source>
        <dbReference type="ARBA" id="ARBA00005808"/>
    </source>
</evidence>
<dbReference type="PANTHER" id="PTHR10010:SF46">
    <property type="entry name" value="SODIUM-DEPENDENT PHOSPHATE TRANSPORT PROTEIN 2B"/>
    <property type="match status" value="1"/>
</dbReference>
<keyword evidence="4 7" id="KW-0812">Transmembrane</keyword>
<keyword evidence="5 7" id="KW-1133">Transmembrane helix</keyword>